<keyword evidence="2" id="KW-0472">Membrane</keyword>
<keyword evidence="2" id="KW-0812">Transmembrane</keyword>
<dbReference type="InterPro" id="IPR008023">
    <property type="entry name" value="DUF748"/>
</dbReference>
<feature type="region of interest" description="Disordered" evidence="1">
    <location>
        <begin position="354"/>
        <end position="411"/>
    </location>
</feature>
<gene>
    <name evidence="3" type="ORF">PQR62_18500</name>
</gene>
<organism evidence="3 4">
    <name type="scientific">Herbaspirillum lusitanum</name>
    <dbReference type="NCBI Taxonomy" id="213312"/>
    <lineage>
        <taxon>Bacteria</taxon>
        <taxon>Pseudomonadati</taxon>
        <taxon>Pseudomonadota</taxon>
        <taxon>Betaproteobacteria</taxon>
        <taxon>Burkholderiales</taxon>
        <taxon>Oxalobacteraceae</taxon>
        <taxon>Herbaspirillum</taxon>
    </lineage>
</organism>
<dbReference type="Gene3D" id="3.30.1330.60">
    <property type="entry name" value="OmpA-like domain"/>
    <property type="match status" value="1"/>
</dbReference>
<feature type="region of interest" description="Disordered" evidence="1">
    <location>
        <begin position="599"/>
        <end position="640"/>
    </location>
</feature>
<feature type="compositionally biased region" description="Basic and acidic residues" evidence="1">
    <location>
        <begin position="614"/>
        <end position="626"/>
    </location>
</feature>
<evidence type="ECO:0000256" key="1">
    <source>
        <dbReference type="SAM" id="MobiDB-lite"/>
    </source>
</evidence>
<proteinExistence type="predicted"/>
<dbReference type="Proteomes" id="UP001629246">
    <property type="component" value="Unassembled WGS sequence"/>
</dbReference>
<dbReference type="Pfam" id="PF05359">
    <property type="entry name" value="DUF748"/>
    <property type="match status" value="2"/>
</dbReference>
<accession>A0ABW9AD02</accession>
<dbReference type="InterPro" id="IPR036737">
    <property type="entry name" value="OmpA-like_sf"/>
</dbReference>
<feature type="region of interest" description="Disordered" evidence="1">
    <location>
        <begin position="848"/>
        <end position="891"/>
    </location>
</feature>
<comment type="caution">
    <text evidence="3">The sequence shown here is derived from an EMBL/GenBank/DDBJ whole genome shotgun (WGS) entry which is preliminary data.</text>
</comment>
<dbReference type="PANTHER" id="PTHR30441">
    <property type="entry name" value="DUF748 DOMAIN-CONTAINING PROTEIN"/>
    <property type="match status" value="1"/>
</dbReference>
<dbReference type="PANTHER" id="PTHR30441:SF8">
    <property type="entry name" value="DUF748 DOMAIN-CONTAINING PROTEIN"/>
    <property type="match status" value="1"/>
</dbReference>
<evidence type="ECO:0000313" key="3">
    <source>
        <dbReference type="EMBL" id="MFL9926275.1"/>
    </source>
</evidence>
<dbReference type="EMBL" id="JAQQFM010000008">
    <property type="protein sequence ID" value="MFL9926275.1"/>
    <property type="molecule type" value="Genomic_DNA"/>
</dbReference>
<feature type="compositionally biased region" description="Low complexity" evidence="1">
    <location>
        <begin position="878"/>
        <end position="889"/>
    </location>
</feature>
<sequence>MATSTTSSPTRKWQWQRYQRPLRWIAYIVAALLLLAAISWLALPGQIKKIAIVQTQEKIGRKLELGEVAFNPFKLALTVSDITLYEPDQKTPFFSAKGLLVNASAASIFRLAPVLDEVKLTTPDLHVVRLSADGIGRYNFSDVIDRVLAMPKSEGESHFTLANVQLENGNIKFEDKVSGKSIDIKTLQIGVPFISNQPGNIDSFVQPHLSADINGTHFALNGRSKPFTSSLESAFAIDINRLDLVSYLPFLPLELPVVLESAKLSTKLDLSFSRAQDAPKVALSGDITLDELSVTEKNRAPLLKSKRIAARIKQLDVFTANGEIEQLEIDAPQVWAAMNNKGELNWLRVAASASGSSGKTKPAANKGKPESSVATAATGSSTPSKTASSATPAATPGTPDAPSKPATETGKAASAIVLKQVTLRNGEINWRDEANAAPAQSVQLSKLSIDASDISTAADAKPASVKIAATENGHGSIGFDGQLQAMKAGVNGKASLNAVELSGYQNYLNRSLAANLSGKVSGSTELSLENQQFKLAQLGIEVSNLKLAPKAKGANAINVKSIALQNAAVDLSAHKAQADSFRISGLQGEVRRESNGEFSLTKLLAESPETSAAGKEKDAETADKHAATPSGKVQKDARATTASSAWQARLSSFSITDSGLNFEDANVGTQQKLQVRGINLQVQNLSSQLDQSARISLQAQLNKDGKLSVTGQTAPQLKSINLDLDGQNLPVGPFQAYFTNVLNVTLSTGLLNAKGKLAIAPPLNKQPFALSYTGNAALNNFRIQDKLSASDFLRWRTLNLNGIQVRVDTRTHIALEKIVLSNFYARVILSEKGRLNLQDILVSDAQSAGSITDPDNKENAAAGKDGPPEKPSATSRKTTTSSEAVTAEAPNPNAPVIRVGQILLDTGNVNYTDNFVKPNYTANMTGLSGSVGKIASDEAQPAPLDLKGKIDNDAPLQISGTLNPLFKPMFLDIKASANGVQLPRLTPYSAKYAGYPITKGKLSMDVQYKIENDKLVAQNDVRIEQLTFGDHVDSPSATKLPVMLAVSLLKDRNGNINLNLPISGSLSDPQFSIGSVILRIFTNLIVKAVTSPFALISSMFNSSAGELSYIEFEPGSSEITADIRKKLDTLGYALNERPGIKLDIMGRADPKVDDIGLRQEALNRKMRALKRKDLIETEGQPSGKVELNAGERSKYMEKVYKDEKFKKPRNVIGISKSLPEDEMEKLIVDNTEVTQDDLRNLAQRRADQIRNYLQEQSVIPAARIFLVAPRLNADDIKDKGKTSRVDLTIQQ</sequence>
<keyword evidence="2" id="KW-1133">Transmembrane helix</keyword>
<dbReference type="InterPro" id="IPR052894">
    <property type="entry name" value="AsmA-related"/>
</dbReference>
<reference evidence="3 4" key="1">
    <citation type="journal article" date="2024" name="Chem. Sci.">
        <title>Discovery of megapolipeptins by genome mining of a Burkholderiales bacteria collection.</title>
        <authorList>
            <person name="Paulo B.S."/>
            <person name="Recchia M.J.J."/>
            <person name="Lee S."/>
            <person name="Fergusson C.H."/>
            <person name="Romanowski S.B."/>
            <person name="Hernandez A."/>
            <person name="Krull N."/>
            <person name="Liu D.Y."/>
            <person name="Cavanagh H."/>
            <person name="Bos A."/>
            <person name="Gray C.A."/>
            <person name="Murphy B.T."/>
            <person name="Linington R.G."/>
            <person name="Eustaquio A.S."/>
        </authorList>
    </citation>
    <scope>NUCLEOTIDE SEQUENCE [LARGE SCALE GENOMIC DNA]</scope>
    <source>
        <strain evidence="3 4">RL21-008-BIB-A</strain>
    </source>
</reference>
<keyword evidence="4" id="KW-1185">Reference proteome</keyword>
<protein>
    <submittedName>
        <fullName evidence="3">DUF748 domain-containing protein</fullName>
    </submittedName>
</protein>
<evidence type="ECO:0000313" key="4">
    <source>
        <dbReference type="Proteomes" id="UP001629246"/>
    </source>
</evidence>
<feature type="compositionally biased region" description="Low complexity" evidence="1">
    <location>
        <begin position="371"/>
        <end position="403"/>
    </location>
</feature>
<evidence type="ECO:0000256" key="2">
    <source>
        <dbReference type="SAM" id="Phobius"/>
    </source>
</evidence>
<name>A0ABW9AD02_9BURK</name>
<feature type="transmembrane region" description="Helical" evidence="2">
    <location>
        <begin position="21"/>
        <end position="43"/>
    </location>
</feature>
<dbReference type="RefSeq" id="WP_408159483.1">
    <property type="nucleotide sequence ID" value="NZ_JAQQFM010000008.1"/>
</dbReference>